<feature type="domain" description="3'-5' exonuclease" evidence="2">
    <location>
        <begin position="357"/>
        <end position="551"/>
    </location>
</feature>
<keyword evidence="4" id="KW-0269">Exonuclease</keyword>
<organism evidence="3 4">
    <name type="scientific">Galendromus occidentalis</name>
    <name type="common">western predatory mite</name>
    <dbReference type="NCBI Taxonomy" id="34638"/>
    <lineage>
        <taxon>Eukaryota</taxon>
        <taxon>Metazoa</taxon>
        <taxon>Ecdysozoa</taxon>
        <taxon>Arthropoda</taxon>
        <taxon>Chelicerata</taxon>
        <taxon>Arachnida</taxon>
        <taxon>Acari</taxon>
        <taxon>Parasitiformes</taxon>
        <taxon>Mesostigmata</taxon>
        <taxon>Gamasina</taxon>
        <taxon>Phytoseioidea</taxon>
        <taxon>Phytoseiidae</taxon>
        <taxon>Typhlodrominae</taxon>
        <taxon>Galendromus</taxon>
    </lineage>
</organism>
<dbReference type="InterPro" id="IPR002562">
    <property type="entry name" value="3'-5'_exonuclease_dom"/>
</dbReference>
<sequence length="653" mass="74408">MASQPTPIEVGVQKAEDDWALGHRVTPELTEIITDILKQGNAYSNVTLAMPLCWEFSKSRSGQTLCHQFLYVLREMRERGDECASDKYLTDPIRRRLVGVVMKQMNHSLVEVVWKMLAVGPENAALYDPLVVELLQSNHVSEAARLAIQIGLRDEFADQLAMPLVLLDKLLLLGTILEGLPDTQQRILKLFDDFYDDANRMRQIVQRHDITSIKKVDRALWKRIARLMIRYLKKYNLPPDTCPNLQLSRNRNALRYLLVRRYQEKDMAGNSWREMVMDQVLDYKVLHGELMRTLFNQNDHKSAYYFALKLEYPREEWPAKFVKYVDSLPPGSSPLEEPENNNGLTNCLSVELRSDQIQTICTASEFEAAAIELAAAPVIGVDAEWKPAMGLLQKTRLSLIQMATRQKVYLFDVLKLSETISPEDWASFYERVFDNPTGCILGFGIAEDIRKLEALSGTSLYMTYFKDLMIVRDALFTHRPDLMESVVDQKILKNHNGLSRLTCRLLGYPLDKSEQCSDWENRPLRPSQVHYAALDAHCLIRCWDELARRCGDEDIKTVVEDAIQSSKEQSGFSTNRRGRKYANSTAGQVDKHHLVSSLGIGYHKNHSGLETPSLPESGYSSKEKFVQGVTGVSDPIGNRSTSDWKSAVLRKTN</sequence>
<reference evidence="4" key="1">
    <citation type="submission" date="2025-08" db="UniProtKB">
        <authorList>
            <consortium name="RefSeq"/>
        </authorList>
    </citation>
    <scope>IDENTIFICATION</scope>
</reference>
<evidence type="ECO:0000313" key="4">
    <source>
        <dbReference type="RefSeq" id="XP_018494737.1"/>
    </source>
</evidence>
<protein>
    <submittedName>
        <fullName evidence="4">Exonuclease mut-7 homolog</fullName>
    </submittedName>
</protein>
<dbReference type="GeneID" id="100902784"/>
<accession>A0AAJ7PA22</accession>
<dbReference type="GO" id="GO:0006139">
    <property type="term" value="P:nucleobase-containing compound metabolic process"/>
    <property type="evidence" value="ECO:0007669"/>
    <property type="project" value="InterPro"/>
</dbReference>
<dbReference type="PANTHER" id="PTHR47765">
    <property type="entry name" value="3'-5' EXONUCLEASE DOMAIN-CONTAINING PROTEIN"/>
    <property type="match status" value="1"/>
</dbReference>
<feature type="region of interest" description="Disordered" evidence="1">
    <location>
        <begin position="567"/>
        <end position="586"/>
    </location>
</feature>
<keyword evidence="3" id="KW-1185">Reference proteome</keyword>
<dbReference type="AlphaFoldDB" id="A0AAJ7PA22"/>
<dbReference type="SMART" id="SM00474">
    <property type="entry name" value="35EXOc"/>
    <property type="match status" value="1"/>
</dbReference>
<gene>
    <name evidence="4" type="primary">LOC100902784</name>
</gene>
<keyword evidence="4" id="KW-0378">Hydrolase</keyword>
<evidence type="ECO:0000256" key="1">
    <source>
        <dbReference type="SAM" id="MobiDB-lite"/>
    </source>
</evidence>
<dbReference type="Proteomes" id="UP000694867">
    <property type="component" value="Unplaced"/>
</dbReference>
<dbReference type="SUPFAM" id="SSF53098">
    <property type="entry name" value="Ribonuclease H-like"/>
    <property type="match status" value="1"/>
</dbReference>
<evidence type="ECO:0000259" key="2">
    <source>
        <dbReference type="SMART" id="SM00474"/>
    </source>
</evidence>
<dbReference type="KEGG" id="goe:100902784"/>
<feature type="region of interest" description="Disordered" evidence="1">
    <location>
        <begin position="630"/>
        <end position="653"/>
    </location>
</feature>
<proteinExistence type="predicted"/>
<dbReference type="GO" id="GO:0008408">
    <property type="term" value="F:3'-5' exonuclease activity"/>
    <property type="evidence" value="ECO:0007669"/>
    <property type="project" value="InterPro"/>
</dbReference>
<dbReference type="InterPro" id="IPR012337">
    <property type="entry name" value="RNaseH-like_sf"/>
</dbReference>
<dbReference type="GO" id="GO:0003676">
    <property type="term" value="F:nucleic acid binding"/>
    <property type="evidence" value="ECO:0007669"/>
    <property type="project" value="InterPro"/>
</dbReference>
<dbReference type="Pfam" id="PF01612">
    <property type="entry name" value="DNA_pol_A_exo1"/>
    <property type="match status" value="1"/>
</dbReference>
<dbReference type="Gene3D" id="3.30.420.10">
    <property type="entry name" value="Ribonuclease H-like superfamily/Ribonuclease H"/>
    <property type="match status" value="1"/>
</dbReference>
<name>A0AAJ7PA22_9ACAR</name>
<keyword evidence="4" id="KW-0540">Nuclease</keyword>
<dbReference type="InterPro" id="IPR052408">
    <property type="entry name" value="Exonuclease_MUT-7-like"/>
</dbReference>
<dbReference type="PANTHER" id="PTHR47765:SF2">
    <property type="entry name" value="EXONUCLEASE MUT-7 HOMOLOG"/>
    <property type="match status" value="1"/>
</dbReference>
<evidence type="ECO:0000313" key="3">
    <source>
        <dbReference type="Proteomes" id="UP000694867"/>
    </source>
</evidence>
<dbReference type="InterPro" id="IPR036397">
    <property type="entry name" value="RNaseH_sf"/>
</dbReference>
<dbReference type="RefSeq" id="XP_018494737.1">
    <property type="nucleotide sequence ID" value="XM_018639221.1"/>
</dbReference>